<protein>
    <submittedName>
        <fullName evidence="1">Uncharacterized protein</fullName>
    </submittedName>
</protein>
<gene>
    <name evidence="1" type="ORF">CV102_19005</name>
</gene>
<accession>A0A8J8PYC1</accession>
<evidence type="ECO:0000313" key="1">
    <source>
        <dbReference type="EMBL" id="TYL37106.1"/>
    </source>
</evidence>
<dbReference type="AlphaFoldDB" id="A0A8J8PYC1"/>
<name>A0A8J8PYC1_9EURY</name>
<reference evidence="1" key="1">
    <citation type="submission" date="2017-11" db="EMBL/GenBank/DDBJ databases">
        <authorList>
            <person name="Kajale S.C."/>
            <person name="Sharma A."/>
        </authorList>
    </citation>
    <scope>NUCLEOTIDE SEQUENCE</scope>
    <source>
        <strain evidence="1">LS1_42</strain>
    </source>
</reference>
<keyword evidence="2" id="KW-1185">Reference proteome</keyword>
<sequence length="78" mass="8314">MADLGLEEETLAGGQGKVEAVAERVVDELGYRPGYKGGSGCRFDRSRSPRPPVNDCGQDATPGWFVVPTDCARTDDAL</sequence>
<dbReference type="Proteomes" id="UP000766904">
    <property type="component" value="Unassembled WGS sequence"/>
</dbReference>
<organism evidence="1 2">
    <name type="scientific">Natronococcus pandeyae</name>
    <dbReference type="NCBI Taxonomy" id="2055836"/>
    <lineage>
        <taxon>Archaea</taxon>
        <taxon>Methanobacteriati</taxon>
        <taxon>Methanobacteriota</taxon>
        <taxon>Stenosarchaea group</taxon>
        <taxon>Halobacteria</taxon>
        <taxon>Halobacteriales</taxon>
        <taxon>Natrialbaceae</taxon>
        <taxon>Natronococcus</taxon>
    </lineage>
</organism>
<dbReference type="EMBL" id="PHNJ01000012">
    <property type="protein sequence ID" value="TYL37106.1"/>
    <property type="molecule type" value="Genomic_DNA"/>
</dbReference>
<comment type="caution">
    <text evidence="1">The sequence shown here is derived from an EMBL/GenBank/DDBJ whole genome shotgun (WGS) entry which is preliminary data.</text>
</comment>
<evidence type="ECO:0000313" key="2">
    <source>
        <dbReference type="Proteomes" id="UP000766904"/>
    </source>
</evidence>
<proteinExistence type="predicted"/>